<evidence type="ECO:0000256" key="2">
    <source>
        <dbReference type="SAM" id="Phobius"/>
    </source>
</evidence>
<keyword evidence="6" id="KW-1185">Reference proteome</keyword>
<comment type="caution">
    <text evidence="5">The sequence shown here is derived from an EMBL/GenBank/DDBJ whole genome shotgun (WGS) entry which is preliminary data.</text>
</comment>
<sequence>MKPFTRRSTYLVALALLALAFVALVAISTVALRGARIDLTDKQLYTLSEGTRNILGKIEEPITLKLYYSEHATRDLQQFRVFATRVRELLEEIAARSRGKVVLEVIDPEPFSEAEDQAAAYGLQGVPLGASGDKLYFGLVGTNSTDGETTMPFIQPDKESFLEYDVAKLISTLSVDTKPVVALISGLPTGPSMDPSGRQNPGWVVDRQISELFELRRMQGAPTAIADDVDLLMVVHPRQLPEDTLYAIDQFVMRGGRLLAFVDPDSEADQSGVDPLDPLSLQVPRSSDLPELFKAWGIDYDPTRLVLDEVHALQVQPDPNGPPVRHLAVLGLGKTALNQEDVVSAELENLNFSSAGSLKLADASSLVMEALAQSSGASGTASVQRVREATADPDQLREGFQPGGQPLVLAARFSGPLTSAFPGRSGEGHIAQAQQPVNLIVVADTDVLTDRLWVQAREFMGEPVYNPFASNGDFVYNAVDNLVGNSDLIAVRTRAAASRPFERVTALRRGAEERYRAKEQELQRQLDTLEQELTRLQQPGPEGQAQALSPQQQAEILRFQDEKLRMRKELREVQHRLNADIEALGSRLKLINILGMPALLVLLALFVAWRRWSRRRAAEA</sequence>
<feature type="domain" description="DUF7088" evidence="4">
    <location>
        <begin position="42"/>
        <end position="141"/>
    </location>
</feature>
<keyword evidence="2" id="KW-1133">Transmembrane helix</keyword>
<evidence type="ECO:0000259" key="3">
    <source>
        <dbReference type="Pfam" id="PF09822"/>
    </source>
</evidence>
<evidence type="ECO:0000256" key="1">
    <source>
        <dbReference type="SAM" id="Coils"/>
    </source>
</evidence>
<evidence type="ECO:0000313" key="5">
    <source>
        <dbReference type="EMBL" id="TNJ34351.1"/>
    </source>
</evidence>
<reference evidence="5 6" key="1">
    <citation type="submission" date="2019-03" db="EMBL/GenBank/DDBJ databases">
        <title>Arenimonas daejeonensis sp. nov., isolated from compost.</title>
        <authorList>
            <person name="Jeon C.O."/>
        </authorList>
    </citation>
    <scope>NUCLEOTIDE SEQUENCE [LARGE SCALE GENOMIC DNA]</scope>
    <source>
        <strain evidence="5 6">R29</strain>
    </source>
</reference>
<feature type="domain" description="ABC-type uncharacterised transport system" evidence="3">
    <location>
        <begin position="178"/>
        <end position="478"/>
    </location>
</feature>
<dbReference type="RefSeq" id="WP_139444760.1">
    <property type="nucleotide sequence ID" value="NZ_SMDR01000001.1"/>
</dbReference>
<keyword evidence="2" id="KW-0812">Transmembrane</keyword>
<dbReference type="EMBL" id="SMDR01000001">
    <property type="protein sequence ID" value="TNJ34351.1"/>
    <property type="molecule type" value="Genomic_DNA"/>
</dbReference>
<dbReference type="Pfam" id="PF09822">
    <property type="entry name" value="ABC_transp_aux"/>
    <property type="match status" value="1"/>
</dbReference>
<dbReference type="InterPro" id="IPR019196">
    <property type="entry name" value="ABC_transp_unknown"/>
</dbReference>
<keyword evidence="2" id="KW-0472">Membrane</keyword>
<feature type="coiled-coil region" evidence="1">
    <location>
        <begin position="501"/>
        <end position="576"/>
    </location>
</feature>
<organism evidence="5 6">
    <name type="scientific">Arenimonas terrae</name>
    <dbReference type="NCBI Taxonomy" id="2546226"/>
    <lineage>
        <taxon>Bacteria</taxon>
        <taxon>Pseudomonadati</taxon>
        <taxon>Pseudomonadota</taxon>
        <taxon>Gammaproteobacteria</taxon>
        <taxon>Lysobacterales</taxon>
        <taxon>Lysobacteraceae</taxon>
        <taxon>Arenimonas</taxon>
    </lineage>
</organism>
<protein>
    <submittedName>
        <fullName evidence="5">Uncharacterized protein</fullName>
    </submittedName>
</protein>
<dbReference type="Pfam" id="PF23357">
    <property type="entry name" value="DUF7088"/>
    <property type="match status" value="1"/>
</dbReference>
<dbReference type="AlphaFoldDB" id="A0A5C4RTY7"/>
<name>A0A5C4RTY7_9GAMM</name>
<keyword evidence="1" id="KW-0175">Coiled coil</keyword>
<proteinExistence type="predicted"/>
<gene>
    <name evidence="5" type="ORF">E1B00_00730</name>
</gene>
<feature type="transmembrane region" description="Helical" evidence="2">
    <location>
        <begin position="590"/>
        <end position="609"/>
    </location>
</feature>
<evidence type="ECO:0000259" key="4">
    <source>
        <dbReference type="Pfam" id="PF23357"/>
    </source>
</evidence>
<accession>A0A5C4RTY7</accession>
<dbReference type="InterPro" id="IPR055396">
    <property type="entry name" value="DUF7088"/>
</dbReference>
<dbReference type="OrthoDB" id="9777219at2"/>
<evidence type="ECO:0000313" key="6">
    <source>
        <dbReference type="Proteomes" id="UP000305760"/>
    </source>
</evidence>
<dbReference type="Proteomes" id="UP000305760">
    <property type="component" value="Unassembled WGS sequence"/>
</dbReference>